<keyword evidence="5" id="KW-0804">Transcription</keyword>
<proteinExistence type="predicted"/>
<evidence type="ECO:0000256" key="3">
    <source>
        <dbReference type="ARBA" id="ARBA00023015"/>
    </source>
</evidence>
<dbReference type="FunFam" id="3.40.50.2300:FF:000001">
    <property type="entry name" value="DNA-binding response regulator PhoB"/>
    <property type="match status" value="1"/>
</dbReference>
<sequence>MADNKKLILIVDDDENLREILSVKLQKLGFSVDQAKDGPSGVKKAKEIKPDLVLLDVNMPGMSGIQVLSRIKQDPETKELKVLFLTNFGEAQEENSWVDDKFAKDAGALGHVKKTDDLEKIVARIQQELSQGITSKP</sequence>
<dbReference type="SUPFAM" id="SSF52172">
    <property type="entry name" value="CheY-like"/>
    <property type="match status" value="1"/>
</dbReference>
<evidence type="ECO:0000256" key="6">
    <source>
        <dbReference type="PROSITE-ProRule" id="PRU00169"/>
    </source>
</evidence>
<keyword evidence="2" id="KW-0902">Two-component regulatory system</keyword>
<dbReference type="EMBL" id="MGJD01000011">
    <property type="protein sequence ID" value="OGN01037.1"/>
    <property type="molecule type" value="Genomic_DNA"/>
</dbReference>
<evidence type="ECO:0000256" key="1">
    <source>
        <dbReference type="ARBA" id="ARBA00022553"/>
    </source>
</evidence>
<feature type="modified residue" description="4-aspartylphosphate" evidence="6">
    <location>
        <position position="56"/>
    </location>
</feature>
<keyword evidence="4" id="KW-0238">DNA-binding</keyword>
<dbReference type="PANTHER" id="PTHR48111">
    <property type="entry name" value="REGULATOR OF RPOS"/>
    <property type="match status" value="1"/>
</dbReference>
<evidence type="ECO:0000259" key="7">
    <source>
        <dbReference type="PROSITE" id="PS50110"/>
    </source>
</evidence>
<reference evidence="8 9" key="1">
    <citation type="journal article" date="2016" name="Nat. Commun.">
        <title>Thousands of microbial genomes shed light on interconnected biogeochemical processes in an aquifer system.</title>
        <authorList>
            <person name="Anantharaman K."/>
            <person name="Brown C.T."/>
            <person name="Hug L.A."/>
            <person name="Sharon I."/>
            <person name="Castelle C.J."/>
            <person name="Probst A.J."/>
            <person name="Thomas B.C."/>
            <person name="Singh A."/>
            <person name="Wilkins M.J."/>
            <person name="Karaoz U."/>
            <person name="Brodie E.L."/>
            <person name="Williams K.H."/>
            <person name="Hubbard S.S."/>
            <person name="Banfield J.F."/>
        </authorList>
    </citation>
    <scope>NUCLEOTIDE SEQUENCE [LARGE SCALE GENOMIC DNA]</scope>
</reference>
<evidence type="ECO:0000313" key="8">
    <source>
        <dbReference type="EMBL" id="OGN01037.1"/>
    </source>
</evidence>
<name>A0A1F8EJL0_9BACT</name>
<dbReference type="Proteomes" id="UP000177117">
    <property type="component" value="Unassembled WGS sequence"/>
</dbReference>
<dbReference type="PROSITE" id="PS50110">
    <property type="entry name" value="RESPONSE_REGULATORY"/>
    <property type="match status" value="1"/>
</dbReference>
<feature type="domain" description="Response regulatory" evidence="7">
    <location>
        <begin position="7"/>
        <end position="129"/>
    </location>
</feature>
<dbReference type="GO" id="GO:0032993">
    <property type="term" value="C:protein-DNA complex"/>
    <property type="evidence" value="ECO:0007669"/>
    <property type="project" value="TreeGrafter"/>
</dbReference>
<keyword evidence="3" id="KW-0805">Transcription regulation</keyword>
<dbReference type="PANTHER" id="PTHR48111:SF1">
    <property type="entry name" value="TWO-COMPONENT RESPONSE REGULATOR ORR33"/>
    <property type="match status" value="1"/>
</dbReference>
<dbReference type="GO" id="GO:0000976">
    <property type="term" value="F:transcription cis-regulatory region binding"/>
    <property type="evidence" value="ECO:0007669"/>
    <property type="project" value="TreeGrafter"/>
</dbReference>
<dbReference type="Gene3D" id="3.40.50.2300">
    <property type="match status" value="1"/>
</dbReference>
<evidence type="ECO:0000256" key="2">
    <source>
        <dbReference type="ARBA" id="ARBA00023012"/>
    </source>
</evidence>
<dbReference type="InterPro" id="IPR011006">
    <property type="entry name" value="CheY-like_superfamily"/>
</dbReference>
<dbReference type="GO" id="GO:0000156">
    <property type="term" value="F:phosphorelay response regulator activity"/>
    <property type="evidence" value="ECO:0007669"/>
    <property type="project" value="TreeGrafter"/>
</dbReference>
<dbReference type="InterPro" id="IPR039420">
    <property type="entry name" value="WalR-like"/>
</dbReference>
<evidence type="ECO:0000256" key="5">
    <source>
        <dbReference type="ARBA" id="ARBA00023163"/>
    </source>
</evidence>
<dbReference type="GO" id="GO:0005829">
    <property type="term" value="C:cytosol"/>
    <property type="evidence" value="ECO:0007669"/>
    <property type="project" value="TreeGrafter"/>
</dbReference>
<accession>A0A1F8EJL0</accession>
<organism evidence="8 9">
    <name type="scientific">Candidatus Yanofskybacteria bacterium RIFCSPHIGHO2_01_FULL_41_53</name>
    <dbReference type="NCBI Taxonomy" id="1802663"/>
    <lineage>
        <taxon>Bacteria</taxon>
        <taxon>Candidatus Yanofskyibacteriota</taxon>
    </lineage>
</organism>
<evidence type="ECO:0000313" key="9">
    <source>
        <dbReference type="Proteomes" id="UP000177117"/>
    </source>
</evidence>
<dbReference type="AlphaFoldDB" id="A0A1F8EJL0"/>
<gene>
    <name evidence="8" type="ORF">A2650_02255</name>
</gene>
<dbReference type="CDD" id="cd17574">
    <property type="entry name" value="REC_OmpR"/>
    <property type="match status" value="1"/>
</dbReference>
<dbReference type="InterPro" id="IPR001789">
    <property type="entry name" value="Sig_transdc_resp-reg_receiver"/>
</dbReference>
<dbReference type="Pfam" id="PF00072">
    <property type="entry name" value="Response_reg"/>
    <property type="match status" value="1"/>
</dbReference>
<comment type="caution">
    <text evidence="8">The sequence shown here is derived from an EMBL/GenBank/DDBJ whole genome shotgun (WGS) entry which is preliminary data.</text>
</comment>
<keyword evidence="1 6" id="KW-0597">Phosphoprotein</keyword>
<dbReference type="GO" id="GO:0006355">
    <property type="term" value="P:regulation of DNA-templated transcription"/>
    <property type="evidence" value="ECO:0007669"/>
    <property type="project" value="TreeGrafter"/>
</dbReference>
<protein>
    <recommendedName>
        <fullName evidence="7">Response regulatory domain-containing protein</fullName>
    </recommendedName>
</protein>
<dbReference type="SMART" id="SM00448">
    <property type="entry name" value="REC"/>
    <property type="match status" value="1"/>
</dbReference>
<evidence type="ECO:0000256" key="4">
    <source>
        <dbReference type="ARBA" id="ARBA00023125"/>
    </source>
</evidence>